<dbReference type="Proteomes" id="UP000474630">
    <property type="component" value="Chromosome"/>
</dbReference>
<feature type="transmembrane region" description="Helical" evidence="1">
    <location>
        <begin position="49"/>
        <end position="69"/>
    </location>
</feature>
<protein>
    <submittedName>
        <fullName evidence="2">Uncharacterized protein</fullName>
    </submittedName>
</protein>
<name>A0A6C0RHK8_9BACT</name>
<keyword evidence="1" id="KW-0812">Transmembrane</keyword>
<gene>
    <name evidence="2" type="ORF">G0Q07_18020</name>
</gene>
<dbReference type="AlphaFoldDB" id="A0A6C0RHK8"/>
<keyword evidence="3" id="KW-1185">Reference proteome</keyword>
<organism evidence="2 3">
    <name type="scientific">Draconibacterium halophilum</name>
    <dbReference type="NCBI Taxonomy" id="2706887"/>
    <lineage>
        <taxon>Bacteria</taxon>
        <taxon>Pseudomonadati</taxon>
        <taxon>Bacteroidota</taxon>
        <taxon>Bacteroidia</taxon>
        <taxon>Marinilabiliales</taxon>
        <taxon>Prolixibacteraceae</taxon>
        <taxon>Draconibacterium</taxon>
    </lineage>
</organism>
<feature type="transmembrane region" description="Helical" evidence="1">
    <location>
        <begin position="12"/>
        <end position="29"/>
    </location>
</feature>
<evidence type="ECO:0000313" key="2">
    <source>
        <dbReference type="EMBL" id="QIA09486.1"/>
    </source>
</evidence>
<dbReference type="KEGG" id="drc:G0Q07_18020"/>
<keyword evidence="1" id="KW-1133">Transmembrane helix</keyword>
<proteinExistence type="predicted"/>
<evidence type="ECO:0000256" key="1">
    <source>
        <dbReference type="SAM" id="Phobius"/>
    </source>
</evidence>
<accession>A0A6C0RHK8</accession>
<keyword evidence="1" id="KW-0472">Membrane</keyword>
<dbReference type="RefSeq" id="WP_163348457.1">
    <property type="nucleotide sequence ID" value="NZ_CP048409.1"/>
</dbReference>
<sequence>MKKTKKNGIEFIKGLLITALILIAVFILMDLYTPIKKLLFGDNLGFNEIITYIKIQKQLPIIIAASVALELGRNRKSYKLDN</sequence>
<reference evidence="2 3" key="1">
    <citation type="submission" date="2020-02" db="EMBL/GenBank/DDBJ databases">
        <title>Genome sequencing for Draconibacterium sp. strain M1.</title>
        <authorList>
            <person name="Park S.-J."/>
        </authorList>
    </citation>
    <scope>NUCLEOTIDE SEQUENCE [LARGE SCALE GENOMIC DNA]</scope>
    <source>
        <strain evidence="2 3">M1</strain>
    </source>
</reference>
<evidence type="ECO:0000313" key="3">
    <source>
        <dbReference type="Proteomes" id="UP000474630"/>
    </source>
</evidence>
<dbReference type="EMBL" id="CP048409">
    <property type="protein sequence ID" value="QIA09486.1"/>
    <property type="molecule type" value="Genomic_DNA"/>
</dbReference>